<keyword evidence="12" id="KW-1185">Reference proteome</keyword>
<dbReference type="KEGG" id="ole:K0B96_11895"/>
<dbReference type="SUPFAM" id="SSF52172">
    <property type="entry name" value="CheY-like"/>
    <property type="match status" value="1"/>
</dbReference>
<keyword evidence="5" id="KW-0418">Kinase</keyword>
<evidence type="ECO:0000256" key="1">
    <source>
        <dbReference type="ARBA" id="ARBA00000085"/>
    </source>
</evidence>
<dbReference type="NCBIfam" id="TIGR00229">
    <property type="entry name" value="sensory_box"/>
    <property type="match status" value="2"/>
</dbReference>
<dbReference type="Pfam" id="PF01590">
    <property type="entry name" value="GAF"/>
    <property type="match status" value="1"/>
</dbReference>
<comment type="catalytic activity">
    <reaction evidence="1">
        <text>ATP + protein L-histidine = ADP + protein N-phospho-L-histidine.</text>
        <dbReference type="EC" id="2.7.13.3"/>
    </reaction>
</comment>
<dbReference type="CDD" id="cd17546">
    <property type="entry name" value="REC_hyHK_CKI1_RcsC-like"/>
    <property type="match status" value="1"/>
</dbReference>
<dbReference type="SMART" id="SM00091">
    <property type="entry name" value="PAS"/>
    <property type="match status" value="2"/>
</dbReference>
<dbReference type="SUPFAM" id="SSF55781">
    <property type="entry name" value="GAF domain-like"/>
    <property type="match status" value="1"/>
</dbReference>
<dbReference type="SUPFAM" id="SSF47384">
    <property type="entry name" value="Homodimeric domain of signal transducing histidine kinase"/>
    <property type="match status" value="1"/>
</dbReference>
<dbReference type="InterPro" id="IPR004358">
    <property type="entry name" value="Sig_transdc_His_kin-like_C"/>
</dbReference>
<accession>A0A8F9XKA8</accession>
<dbReference type="CDD" id="cd00130">
    <property type="entry name" value="PAS"/>
    <property type="match status" value="2"/>
</dbReference>
<dbReference type="Gene3D" id="1.10.287.130">
    <property type="match status" value="1"/>
</dbReference>
<dbReference type="InterPro" id="IPR003661">
    <property type="entry name" value="HisK_dim/P_dom"/>
</dbReference>
<dbReference type="SUPFAM" id="SSF55874">
    <property type="entry name" value="ATPase domain of HSP90 chaperone/DNA topoisomerase II/histidine kinase"/>
    <property type="match status" value="1"/>
</dbReference>
<name>A0A8F9XKA8_9BACT</name>
<dbReference type="InterPro" id="IPR001789">
    <property type="entry name" value="Sig_transdc_resp-reg_receiver"/>
</dbReference>
<feature type="domain" description="PAS" evidence="9">
    <location>
        <begin position="176"/>
        <end position="235"/>
    </location>
</feature>
<dbReference type="PROSITE" id="PS50109">
    <property type="entry name" value="HIS_KIN"/>
    <property type="match status" value="1"/>
</dbReference>
<sequence length="793" mass="86703">MVDAPLPPHELDRVAALRRCRLFAAPSDASFDDLARLAAALCDTTMAAVTFIDEQHLWFKARLGFTTSATPRDDSLCAHAIVAPGGLLVVADTSLDPRFAHHALVRGEPFIRFYAGCALFSPDGHALGTLCVFDSRPRDLTATQQQHLLRLARLASGHIAAHSTAPAAADQPPALQLFDHNPLPLWIYDRETLRFLTVNDAALARYGYRREEFLQRRITDIRPPEDAAALESAVRASNGFRASGRWRHCRRDGTLLHVDVFTHDVDFAGRPARLACSIDVTEQENTLAALRESEARFKLAARAVSDVLWDWDLRANTLWRSDGYQTAFGYPPEEIQPGLDSWSDRLHPEDRERVVQSLHAAIAHVESSWSAEYRFRRRDGSYAFIHDRGLVMRGADGHPVRMVGGMSDLTERKNLELQSLRAQRLESVGTLAGGIAHDLNNVLAPILMGLDLLRSFTPGEPECQRLITTIESSARRGASLVRQVLSYARGVEGERQPLDLTTSVQEIARIAEETFPRAVTIVTNLPARLPPILGDATQMHQVLLNLAVNARDAMPDGGTLTFTADRLDVAGPALLPGLNPGPHVRLRVSDTGTGIPAALHERIFEPFFTTKETGRGTGLGLSTVHAIVRSHGGTVHVESAPGHGSTFSVYLPVSPAAAEAHPDDTDLAAPRGRGETVLIVDDELSIRTVCQHTVEAFGYAAVTASDGAEAIARFATNPHAFHLVLTDMVMPGMDGPTAIRELLKLRPDLPIVAMTGLDSTKQGAVARQWVRDVLPKPFTADQLLRTLRRALDT</sequence>
<dbReference type="SMART" id="SM00065">
    <property type="entry name" value="GAF"/>
    <property type="match status" value="1"/>
</dbReference>
<feature type="modified residue" description="4-aspartylphosphate" evidence="6">
    <location>
        <position position="727"/>
    </location>
</feature>
<evidence type="ECO:0000259" key="8">
    <source>
        <dbReference type="PROSITE" id="PS50110"/>
    </source>
</evidence>
<reference evidence="11" key="1">
    <citation type="submission" date="2021-08" db="EMBL/GenBank/DDBJ databases">
        <title>Genome of a novel bacterium of the phylum Verrucomicrobia, Oleiharenicola sp. KSB-15.</title>
        <authorList>
            <person name="Chung J.-H."/>
            <person name="Ahn J.-H."/>
            <person name="Yoon Y."/>
            <person name="Kim D.-Y."/>
            <person name="An S.-H."/>
            <person name="Park I."/>
            <person name="Yeon J."/>
        </authorList>
    </citation>
    <scope>NUCLEOTIDE SEQUENCE</scope>
    <source>
        <strain evidence="11">KSB-15</strain>
    </source>
</reference>
<dbReference type="SMART" id="SM00388">
    <property type="entry name" value="HisKA"/>
    <property type="match status" value="1"/>
</dbReference>
<dbReference type="PANTHER" id="PTHR43304">
    <property type="entry name" value="PHYTOCHROME-LIKE PROTEIN CPH1"/>
    <property type="match status" value="1"/>
</dbReference>
<dbReference type="RefSeq" id="WP_220161115.1">
    <property type="nucleotide sequence ID" value="NZ_CP080507.1"/>
</dbReference>
<evidence type="ECO:0000256" key="6">
    <source>
        <dbReference type="PROSITE-ProRule" id="PRU00169"/>
    </source>
</evidence>
<dbReference type="Pfam" id="PF00512">
    <property type="entry name" value="HisKA"/>
    <property type="match status" value="1"/>
</dbReference>
<dbReference type="Gene3D" id="3.30.450.20">
    <property type="entry name" value="PAS domain"/>
    <property type="match status" value="2"/>
</dbReference>
<dbReference type="Proteomes" id="UP000825051">
    <property type="component" value="Chromosome"/>
</dbReference>
<dbReference type="InterPro" id="IPR000014">
    <property type="entry name" value="PAS"/>
</dbReference>
<keyword evidence="3 6" id="KW-0597">Phosphoprotein</keyword>
<dbReference type="InterPro" id="IPR036890">
    <property type="entry name" value="HATPase_C_sf"/>
</dbReference>
<dbReference type="PRINTS" id="PR00344">
    <property type="entry name" value="BCTRLSENSOR"/>
</dbReference>
<evidence type="ECO:0000256" key="2">
    <source>
        <dbReference type="ARBA" id="ARBA00012438"/>
    </source>
</evidence>
<evidence type="ECO:0000256" key="4">
    <source>
        <dbReference type="ARBA" id="ARBA00022679"/>
    </source>
</evidence>
<dbReference type="EMBL" id="CP080507">
    <property type="protein sequence ID" value="QYM78011.1"/>
    <property type="molecule type" value="Genomic_DNA"/>
</dbReference>
<feature type="domain" description="PAS" evidence="9">
    <location>
        <begin position="293"/>
        <end position="365"/>
    </location>
</feature>
<organism evidence="11 12">
    <name type="scientific">Horticoccus luteus</name>
    <dbReference type="NCBI Taxonomy" id="2862869"/>
    <lineage>
        <taxon>Bacteria</taxon>
        <taxon>Pseudomonadati</taxon>
        <taxon>Verrucomicrobiota</taxon>
        <taxon>Opitutia</taxon>
        <taxon>Opitutales</taxon>
        <taxon>Opitutaceae</taxon>
        <taxon>Horticoccus</taxon>
    </lineage>
</organism>
<evidence type="ECO:0000259" key="9">
    <source>
        <dbReference type="PROSITE" id="PS50112"/>
    </source>
</evidence>
<gene>
    <name evidence="11" type="ORF">K0B96_11895</name>
</gene>
<dbReference type="SMART" id="SM00086">
    <property type="entry name" value="PAC"/>
    <property type="match status" value="2"/>
</dbReference>
<evidence type="ECO:0000256" key="5">
    <source>
        <dbReference type="ARBA" id="ARBA00022777"/>
    </source>
</evidence>
<dbReference type="InterPro" id="IPR003018">
    <property type="entry name" value="GAF"/>
</dbReference>
<dbReference type="InterPro" id="IPR003594">
    <property type="entry name" value="HATPase_dom"/>
</dbReference>
<dbReference type="Pfam" id="PF08447">
    <property type="entry name" value="PAS_3"/>
    <property type="match status" value="1"/>
</dbReference>
<dbReference type="EC" id="2.7.13.3" evidence="2"/>
<dbReference type="Gene3D" id="3.40.50.2300">
    <property type="match status" value="1"/>
</dbReference>
<proteinExistence type="predicted"/>
<dbReference type="SUPFAM" id="SSF55785">
    <property type="entry name" value="PYP-like sensor domain (PAS domain)"/>
    <property type="match status" value="2"/>
</dbReference>
<evidence type="ECO:0000256" key="3">
    <source>
        <dbReference type="ARBA" id="ARBA00022553"/>
    </source>
</evidence>
<evidence type="ECO:0000259" key="10">
    <source>
        <dbReference type="PROSITE" id="PS50113"/>
    </source>
</evidence>
<dbReference type="SMART" id="SM00387">
    <property type="entry name" value="HATPase_c"/>
    <property type="match status" value="1"/>
</dbReference>
<evidence type="ECO:0000313" key="12">
    <source>
        <dbReference type="Proteomes" id="UP000825051"/>
    </source>
</evidence>
<dbReference type="InterPro" id="IPR052162">
    <property type="entry name" value="Sensor_kinase/Photoreceptor"/>
</dbReference>
<feature type="domain" description="Response regulatory" evidence="8">
    <location>
        <begin position="676"/>
        <end position="791"/>
    </location>
</feature>
<dbReference type="Gene3D" id="3.30.565.10">
    <property type="entry name" value="Histidine kinase-like ATPase, C-terminal domain"/>
    <property type="match status" value="1"/>
</dbReference>
<evidence type="ECO:0000313" key="11">
    <source>
        <dbReference type="EMBL" id="QYM78011.1"/>
    </source>
</evidence>
<keyword evidence="4" id="KW-0808">Transferase</keyword>
<dbReference type="PROSITE" id="PS50112">
    <property type="entry name" value="PAS"/>
    <property type="match status" value="2"/>
</dbReference>
<dbReference type="AlphaFoldDB" id="A0A8F9XKA8"/>
<dbReference type="SMART" id="SM00448">
    <property type="entry name" value="REC"/>
    <property type="match status" value="1"/>
</dbReference>
<feature type="domain" description="PAC" evidence="10">
    <location>
        <begin position="369"/>
        <end position="421"/>
    </location>
</feature>
<dbReference type="InterPro" id="IPR029016">
    <property type="entry name" value="GAF-like_dom_sf"/>
</dbReference>
<dbReference type="Pfam" id="PF13426">
    <property type="entry name" value="PAS_9"/>
    <property type="match status" value="1"/>
</dbReference>
<protein>
    <recommendedName>
        <fullName evidence="2">histidine kinase</fullName>
        <ecNumber evidence="2">2.7.13.3</ecNumber>
    </recommendedName>
</protein>
<dbReference type="Pfam" id="PF02518">
    <property type="entry name" value="HATPase_c"/>
    <property type="match status" value="1"/>
</dbReference>
<dbReference type="InterPro" id="IPR001610">
    <property type="entry name" value="PAC"/>
</dbReference>
<feature type="domain" description="Histidine kinase" evidence="7">
    <location>
        <begin position="434"/>
        <end position="655"/>
    </location>
</feature>
<dbReference type="InterPro" id="IPR035965">
    <property type="entry name" value="PAS-like_dom_sf"/>
</dbReference>
<dbReference type="Pfam" id="PF00072">
    <property type="entry name" value="Response_reg"/>
    <property type="match status" value="1"/>
</dbReference>
<dbReference type="InterPro" id="IPR000700">
    <property type="entry name" value="PAS-assoc_C"/>
</dbReference>
<dbReference type="InterPro" id="IPR013655">
    <property type="entry name" value="PAS_fold_3"/>
</dbReference>
<dbReference type="InterPro" id="IPR005467">
    <property type="entry name" value="His_kinase_dom"/>
</dbReference>
<evidence type="ECO:0000259" key="7">
    <source>
        <dbReference type="PROSITE" id="PS50109"/>
    </source>
</evidence>
<dbReference type="InterPro" id="IPR036097">
    <property type="entry name" value="HisK_dim/P_sf"/>
</dbReference>
<dbReference type="GO" id="GO:0000155">
    <property type="term" value="F:phosphorelay sensor kinase activity"/>
    <property type="evidence" value="ECO:0007669"/>
    <property type="project" value="InterPro"/>
</dbReference>
<dbReference type="PROSITE" id="PS50113">
    <property type="entry name" value="PAC"/>
    <property type="match status" value="1"/>
</dbReference>
<dbReference type="PANTHER" id="PTHR43304:SF1">
    <property type="entry name" value="PAC DOMAIN-CONTAINING PROTEIN"/>
    <property type="match status" value="1"/>
</dbReference>
<dbReference type="PROSITE" id="PS50110">
    <property type="entry name" value="RESPONSE_REGULATORY"/>
    <property type="match status" value="1"/>
</dbReference>
<dbReference type="Gene3D" id="3.30.450.40">
    <property type="match status" value="1"/>
</dbReference>
<dbReference type="CDD" id="cd00082">
    <property type="entry name" value="HisKA"/>
    <property type="match status" value="1"/>
</dbReference>
<dbReference type="InterPro" id="IPR011006">
    <property type="entry name" value="CheY-like_superfamily"/>
</dbReference>